<dbReference type="KEGG" id="amij:EQM06_07895"/>
<feature type="transmembrane region" description="Helical" evidence="1">
    <location>
        <begin position="325"/>
        <end position="346"/>
    </location>
</feature>
<organism evidence="2 3">
    <name type="scientific">Aminipila luticellarii</name>
    <dbReference type="NCBI Taxonomy" id="2507160"/>
    <lineage>
        <taxon>Bacteria</taxon>
        <taxon>Bacillati</taxon>
        <taxon>Bacillota</taxon>
        <taxon>Clostridia</taxon>
        <taxon>Peptostreptococcales</taxon>
        <taxon>Anaerovoracaceae</taxon>
        <taxon>Aminipila</taxon>
    </lineage>
</organism>
<feature type="transmembrane region" description="Helical" evidence="1">
    <location>
        <begin position="358"/>
        <end position="377"/>
    </location>
</feature>
<name>A0A410PW65_9FIRM</name>
<keyword evidence="1" id="KW-1133">Transmembrane helix</keyword>
<keyword evidence="1" id="KW-0812">Transmembrane</keyword>
<feature type="transmembrane region" description="Helical" evidence="1">
    <location>
        <begin position="283"/>
        <end position="305"/>
    </location>
</feature>
<dbReference type="AlphaFoldDB" id="A0A410PW65"/>
<feature type="transmembrane region" description="Helical" evidence="1">
    <location>
        <begin position="105"/>
        <end position="131"/>
    </location>
</feature>
<dbReference type="OrthoDB" id="1706490at2"/>
<evidence type="ECO:0000313" key="3">
    <source>
        <dbReference type="Proteomes" id="UP000287601"/>
    </source>
</evidence>
<proteinExistence type="predicted"/>
<dbReference type="RefSeq" id="WP_128745815.1">
    <property type="nucleotide sequence ID" value="NZ_CP035281.1"/>
</dbReference>
<evidence type="ECO:0008006" key="4">
    <source>
        <dbReference type="Google" id="ProtNLM"/>
    </source>
</evidence>
<keyword evidence="1" id="KW-0472">Membrane</keyword>
<evidence type="ECO:0000313" key="2">
    <source>
        <dbReference type="EMBL" id="QAT43167.1"/>
    </source>
</evidence>
<feature type="transmembrane region" description="Helical" evidence="1">
    <location>
        <begin position="21"/>
        <end position="45"/>
    </location>
</feature>
<feature type="transmembrane region" description="Helical" evidence="1">
    <location>
        <begin position="65"/>
        <end position="85"/>
    </location>
</feature>
<sequence length="718" mass="83045">MKFRASYFSISIPLIKENLRRFWAIPAIGFLAYFLSGVFPILMSYSNINNMYYYIEMCLTNKQPFFMAIHLMLPIITAVIVYRYLQSPSSVTSMHAMPFTRAQLFNSGLLSGLILILLPLLGNELIFQLIAKPTYDYYMYEDYKKMIGLMDNAVDIFTRSNVLEWFWQSLLIVLVIYAISIFAGMVTGNTVMHLSLALGFNFLAPALYLTFITYCSSYLFGFASEGIHMKILTGLSPFIQSFNSDKGFAVPLQIYYIILTILVMIVSSILYQKRQMEKSGDSIVFKFMVPAICYLIAYFGMSLMAYYFTSLGSNNNNFDAQTKDIYFYAGLAAGAIISFILGRMIVLKTPRIFNRQTLKSFGIFALIAILFICSITLDLTGFEKRVPHSGEVHGVLSTAFNYADNNGRYNADFFNPSDFESENSDFYYSDPKNIKALIALHQDIVSQKQRIEKEQELNVQTYPVDLYYDNSTPLGLQRSYTLTYKEMLHNKYFKQLYESQEFKRHFSFKHLNCEKMTRVTLNNLYYYDENVASRLIITEENKITELLAAMEQDFQARTYENYLSLIHPYCNLYLDFDYLNNRGKIEKDTLDVNVLLTDTHTINWLKDNGYSNYLECSADKISKIVFTKQDSQEDITSKDQTIASKDMTEEENKRQLIITDPDQIRQILSTYCTSQNNFDTYYQGHIVYKQIDGATATYSDNIYYDLDTAPDFISGYFH</sequence>
<keyword evidence="3" id="KW-1185">Reference proteome</keyword>
<dbReference type="Proteomes" id="UP000287601">
    <property type="component" value="Chromosome"/>
</dbReference>
<feature type="transmembrane region" description="Helical" evidence="1">
    <location>
        <begin position="253"/>
        <end position="271"/>
    </location>
</feature>
<feature type="transmembrane region" description="Helical" evidence="1">
    <location>
        <begin position="198"/>
        <end position="220"/>
    </location>
</feature>
<evidence type="ECO:0000256" key="1">
    <source>
        <dbReference type="SAM" id="Phobius"/>
    </source>
</evidence>
<gene>
    <name evidence="2" type="ORF">EQM06_07895</name>
</gene>
<dbReference type="EMBL" id="CP035281">
    <property type="protein sequence ID" value="QAT43167.1"/>
    <property type="molecule type" value="Genomic_DNA"/>
</dbReference>
<feature type="transmembrane region" description="Helical" evidence="1">
    <location>
        <begin position="165"/>
        <end position="186"/>
    </location>
</feature>
<protein>
    <recommendedName>
        <fullName evidence="4">ABC-2 type transport system permease protein</fullName>
    </recommendedName>
</protein>
<reference evidence="2 3" key="1">
    <citation type="submission" date="2019-01" db="EMBL/GenBank/DDBJ databases">
        <title>Draft genomes of a novel of Aminipila strains.</title>
        <authorList>
            <person name="Ma S."/>
        </authorList>
    </citation>
    <scope>NUCLEOTIDE SEQUENCE [LARGE SCALE GENOMIC DNA]</scope>
    <source>
        <strain evidence="3">JN-39</strain>
    </source>
</reference>
<accession>A0A410PW65</accession>